<dbReference type="Proteomes" id="UP000033423">
    <property type="component" value="Unassembled WGS sequence"/>
</dbReference>
<evidence type="ECO:0000313" key="1">
    <source>
        <dbReference type="EMBL" id="KJU81519.1"/>
    </source>
</evidence>
<dbReference type="AlphaFoldDB" id="A0A0F3GHU1"/>
<organism evidence="1 2">
    <name type="scientific">Candidatus Magnetobacterium bavaricum</name>
    <dbReference type="NCBI Taxonomy" id="29290"/>
    <lineage>
        <taxon>Bacteria</taxon>
        <taxon>Pseudomonadati</taxon>
        <taxon>Nitrospirota</taxon>
        <taxon>Thermodesulfovibrionia</taxon>
        <taxon>Thermodesulfovibrionales</taxon>
        <taxon>Candidatus Magnetobacteriaceae</taxon>
        <taxon>Candidatus Magnetobacterium</taxon>
    </lineage>
</organism>
<protein>
    <submittedName>
        <fullName evidence="1">Uncharacterized protein</fullName>
    </submittedName>
</protein>
<gene>
    <name evidence="1" type="ORF">MBAV_006288</name>
</gene>
<dbReference type="EMBL" id="LACI01002656">
    <property type="protein sequence ID" value="KJU81519.1"/>
    <property type="molecule type" value="Genomic_DNA"/>
</dbReference>
<proteinExistence type="predicted"/>
<evidence type="ECO:0000313" key="2">
    <source>
        <dbReference type="Proteomes" id="UP000033423"/>
    </source>
</evidence>
<name>A0A0F3GHU1_9BACT</name>
<sequence length="52" mass="6141">MATKKNTPNMLLKKVFRLLVAFWNHFRPVSYSAIDLSVSPLRNCRHPRTQWA</sequence>
<accession>A0A0F3GHU1</accession>
<reference evidence="1 2" key="1">
    <citation type="submission" date="2015-02" db="EMBL/GenBank/DDBJ databases">
        <title>Single-cell genomics of uncultivated deep-branching MTB reveals a conserved set of magnetosome genes.</title>
        <authorList>
            <person name="Kolinko S."/>
            <person name="Richter M."/>
            <person name="Glockner F.O."/>
            <person name="Brachmann A."/>
            <person name="Schuler D."/>
        </authorList>
    </citation>
    <scope>NUCLEOTIDE SEQUENCE [LARGE SCALE GENOMIC DNA]</scope>
    <source>
        <strain evidence="1">TM-1</strain>
    </source>
</reference>
<comment type="caution">
    <text evidence="1">The sequence shown here is derived from an EMBL/GenBank/DDBJ whole genome shotgun (WGS) entry which is preliminary data.</text>
</comment>
<keyword evidence="2" id="KW-1185">Reference proteome</keyword>